<dbReference type="SUPFAM" id="SSF81383">
    <property type="entry name" value="F-box domain"/>
    <property type="match status" value="1"/>
</dbReference>
<name>A0A8X7RG40_BRACI</name>
<dbReference type="InterPro" id="IPR055357">
    <property type="entry name" value="LRR_At1g61320_AtMIF1"/>
</dbReference>
<dbReference type="SMART" id="SM00256">
    <property type="entry name" value="FBOX"/>
    <property type="match status" value="1"/>
</dbReference>
<evidence type="ECO:0000259" key="2">
    <source>
        <dbReference type="PROSITE" id="PS50181"/>
    </source>
</evidence>
<dbReference type="InterPro" id="IPR036047">
    <property type="entry name" value="F-box-like_dom_sf"/>
</dbReference>
<feature type="region of interest" description="Disordered" evidence="1">
    <location>
        <begin position="1"/>
        <end position="26"/>
    </location>
</feature>
<dbReference type="InterPro" id="IPR001810">
    <property type="entry name" value="F-box_dom"/>
</dbReference>
<dbReference type="Proteomes" id="UP000886595">
    <property type="component" value="Unassembled WGS sequence"/>
</dbReference>
<dbReference type="CDD" id="cd22160">
    <property type="entry name" value="F-box_AtFBL13-like"/>
    <property type="match status" value="1"/>
</dbReference>
<dbReference type="Pfam" id="PF23622">
    <property type="entry name" value="LRR_At1g61320_AtMIF1"/>
    <property type="match status" value="1"/>
</dbReference>
<feature type="compositionally biased region" description="Basic residues" evidence="1">
    <location>
        <begin position="7"/>
        <end position="24"/>
    </location>
</feature>
<reference evidence="3 4" key="1">
    <citation type="submission" date="2020-02" db="EMBL/GenBank/DDBJ databases">
        <authorList>
            <person name="Ma Q."/>
            <person name="Huang Y."/>
            <person name="Song X."/>
            <person name="Pei D."/>
        </authorList>
    </citation>
    <scope>NUCLEOTIDE SEQUENCE [LARGE SCALE GENOMIC DNA]</scope>
    <source>
        <strain evidence="3">Sxm20200214</strain>
        <tissue evidence="3">Leaf</tissue>
    </source>
</reference>
<gene>
    <name evidence="3" type="ORF">Bca52824_046806</name>
</gene>
<protein>
    <recommendedName>
        <fullName evidence="2">F-box domain-containing protein</fullName>
    </recommendedName>
</protein>
<keyword evidence="4" id="KW-1185">Reference proteome</keyword>
<sequence>MADWLGRRRQRQRRKKTRHRKTKRAKDVRGDFISSMPDEILHHILSFIVTISAIRTSALSRRWRHLWRELTSLYIHDFGPQARGINQILTHYTAPKIMCFHLGIYNDNHSTAQINSWIEFAMSRRVQDLSLTFFNHRKYTFPDFFNLSSSIEQLSVKLRDRHMIPGATVSWESLRNLSLRRCRIRDESIVKIISRCPKLEFLALYYCGVFNCLDLSKSLSLTRLEMKHHRWGSRPTKIIAPNIHYLRLETSDTCNLVDVSSLTEAYLDIGIDGNFSFRVDFLLTMVLKMIAKVQNVERLTVSKTVLQILSVAEIRRFPFRVLRDQTLIVKIKFVRSVIPGIAWLLQNSPGLKKLIVHTTDKGSMMDDEYVDSYLDSQGLKLDKYWRLKYGAFPTSCETHSMLRSKDSTWKLLASFIECLLRNTKTLEALVVWLGGSDFNAKWFKGLLRMVPTLSDNTNVSIMLKLSNC</sequence>
<dbReference type="InterPro" id="IPR032675">
    <property type="entry name" value="LRR_dom_sf"/>
</dbReference>
<evidence type="ECO:0000313" key="3">
    <source>
        <dbReference type="EMBL" id="KAG2287202.1"/>
    </source>
</evidence>
<dbReference type="PANTHER" id="PTHR32153">
    <property type="entry name" value="OJ000223_09.16 PROTEIN"/>
    <property type="match status" value="1"/>
</dbReference>
<dbReference type="InterPro" id="IPR053781">
    <property type="entry name" value="F-box_AtFBL13-like"/>
</dbReference>
<dbReference type="SUPFAM" id="SSF52047">
    <property type="entry name" value="RNI-like"/>
    <property type="match status" value="1"/>
</dbReference>
<accession>A0A8X7RG40</accession>
<comment type="caution">
    <text evidence="3">The sequence shown here is derived from an EMBL/GenBank/DDBJ whole genome shotgun (WGS) entry which is preliminary data.</text>
</comment>
<dbReference type="Pfam" id="PF00646">
    <property type="entry name" value="F-box"/>
    <property type="match status" value="1"/>
</dbReference>
<dbReference type="OrthoDB" id="1939276at2759"/>
<feature type="domain" description="F-box" evidence="2">
    <location>
        <begin position="30"/>
        <end position="77"/>
    </location>
</feature>
<dbReference type="Gene3D" id="1.20.1280.50">
    <property type="match status" value="1"/>
</dbReference>
<dbReference type="EMBL" id="JAAMPC010000010">
    <property type="protein sequence ID" value="KAG2287202.1"/>
    <property type="molecule type" value="Genomic_DNA"/>
</dbReference>
<dbReference type="PROSITE" id="PS50181">
    <property type="entry name" value="FBOX"/>
    <property type="match status" value="1"/>
</dbReference>
<evidence type="ECO:0000256" key="1">
    <source>
        <dbReference type="SAM" id="MobiDB-lite"/>
    </source>
</evidence>
<dbReference type="AlphaFoldDB" id="A0A8X7RG40"/>
<evidence type="ECO:0000313" key="4">
    <source>
        <dbReference type="Proteomes" id="UP000886595"/>
    </source>
</evidence>
<organism evidence="3 4">
    <name type="scientific">Brassica carinata</name>
    <name type="common">Ethiopian mustard</name>
    <name type="synonym">Abyssinian cabbage</name>
    <dbReference type="NCBI Taxonomy" id="52824"/>
    <lineage>
        <taxon>Eukaryota</taxon>
        <taxon>Viridiplantae</taxon>
        <taxon>Streptophyta</taxon>
        <taxon>Embryophyta</taxon>
        <taxon>Tracheophyta</taxon>
        <taxon>Spermatophyta</taxon>
        <taxon>Magnoliopsida</taxon>
        <taxon>eudicotyledons</taxon>
        <taxon>Gunneridae</taxon>
        <taxon>Pentapetalae</taxon>
        <taxon>rosids</taxon>
        <taxon>malvids</taxon>
        <taxon>Brassicales</taxon>
        <taxon>Brassicaceae</taxon>
        <taxon>Brassiceae</taxon>
        <taxon>Brassica</taxon>
    </lineage>
</organism>
<dbReference type="Gene3D" id="3.80.10.10">
    <property type="entry name" value="Ribonuclease Inhibitor"/>
    <property type="match status" value="1"/>
</dbReference>
<dbReference type="InterPro" id="IPR044997">
    <property type="entry name" value="F-box_plant"/>
</dbReference>
<proteinExistence type="predicted"/>